<organism evidence="1 2">
    <name type="scientific">Characodon lateralis</name>
    <dbReference type="NCBI Taxonomy" id="208331"/>
    <lineage>
        <taxon>Eukaryota</taxon>
        <taxon>Metazoa</taxon>
        <taxon>Chordata</taxon>
        <taxon>Craniata</taxon>
        <taxon>Vertebrata</taxon>
        <taxon>Euteleostomi</taxon>
        <taxon>Actinopterygii</taxon>
        <taxon>Neopterygii</taxon>
        <taxon>Teleostei</taxon>
        <taxon>Neoteleostei</taxon>
        <taxon>Acanthomorphata</taxon>
        <taxon>Ovalentaria</taxon>
        <taxon>Atherinomorphae</taxon>
        <taxon>Cyprinodontiformes</taxon>
        <taxon>Goodeidae</taxon>
        <taxon>Characodon</taxon>
    </lineage>
</organism>
<dbReference type="EMBL" id="JAHUTJ010017279">
    <property type="protein sequence ID" value="MED6270664.1"/>
    <property type="molecule type" value="Genomic_DNA"/>
</dbReference>
<evidence type="ECO:0000313" key="1">
    <source>
        <dbReference type="EMBL" id="MED6270664.1"/>
    </source>
</evidence>
<feature type="non-terminal residue" evidence="1">
    <location>
        <position position="1"/>
    </location>
</feature>
<proteinExistence type="predicted"/>
<accession>A0ABU7D6N3</accession>
<evidence type="ECO:0000313" key="2">
    <source>
        <dbReference type="Proteomes" id="UP001352852"/>
    </source>
</evidence>
<comment type="caution">
    <text evidence="1">The sequence shown here is derived from an EMBL/GenBank/DDBJ whole genome shotgun (WGS) entry which is preliminary data.</text>
</comment>
<keyword evidence="2" id="KW-1185">Reference proteome</keyword>
<sequence>DYVSKETERHEVRRSEYEQVEKPPLACSFIQIRLVAGCNRILYTSWKVSVQRGCPGIHCLSVARAAAETLET</sequence>
<gene>
    <name evidence="1" type="ORF">CHARACLAT_012706</name>
</gene>
<dbReference type="Proteomes" id="UP001352852">
    <property type="component" value="Unassembled WGS sequence"/>
</dbReference>
<name>A0ABU7D6N3_9TELE</name>
<protein>
    <submittedName>
        <fullName evidence="1">Uncharacterized protein</fullName>
    </submittedName>
</protein>
<reference evidence="1 2" key="1">
    <citation type="submission" date="2021-06" db="EMBL/GenBank/DDBJ databases">
        <authorList>
            <person name="Palmer J.M."/>
        </authorList>
    </citation>
    <scope>NUCLEOTIDE SEQUENCE [LARGE SCALE GENOMIC DNA]</scope>
    <source>
        <strain evidence="1 2">CL_MEX2019</strain>
        <tissue evidence="1">Muscle</tissue>
    </source>
</reference>